<dbReference type="CDD" id="cd07042">
    <property type="entry name" value="STAS_SulP_like_sulfate_transporter"/>
    <property type="match status" value="1"/>
</dbReference>
<evidence type="ECO:0000256" key="2">
    <source>
        <dbReference type="ARBA" id="ARBA00022692"/>
    </source>
</evidence>
<feature type="transmembrane region" description="Helical" evidence="6">
    <location>
        <begin position="410"/>
        <end position="433"/>
    </location>
</feature>
<keyword evidence="4 6" id="KW-0472">Membrane</keyword>
<evidence type="ECO:0000256" key="1">
    <source>
        <dbReference type="ARBA" id="ARBA00004141"/>
    </source>
</evidence>
<evidence type="ECO:0000256" key="6">
    <source>
        <dbReference type="SAM" id="Phobius"/>
    </source>
</evidence>
<evidence type="ECO:0000313" key="8">
    <source>
        <dbReference type="EMBL" id="CAL8126472.1"/>
    </source>
</evidence>
<keyword evidence="3 6" id="KW-1133">Transmembrane helix</keyword>
<dbReference type="Pfam" id="PF01740">
    <property type="entry name" value="STAS"/>
    <property type="match status" value="1"/>
</dbReference>
<accession>A0ABP1RDS1</accession>
<feature type="compositionally biased region" description="Polar residues" evidence="5">
    <location>
        <begin position="1"/>
        <end position="10"/>
    </location>
</feature>
<dbReference type="PROSITE" id="PS50801">
    <property type="entry name" value="STAS"/>
    <property type="match status" value="1"/>
</dbReference>
<feature type="transmembrane region" description="Helical" evidence="6">
    <location>
        <begin position="248"/>
        <end position="269"/>
    </location>
</feature>
<evidence type="ECO:0000256" key="4">
    <source>
        <dbReference type="ARBA" id="ARBA00023136"/>
    </source>
</evidence>
<name>A0ABP1RDS1_9HEXA</name>
<dbReference type="NCBIfam" id="TIGR00815">
    <property type="entry name" value="sulP"/>
    <property type="match status" value="1"/>
</dbReference>
<protein>
    <recommendedName>
        <fullName evidence="7">STAS domain-containing protein</fullName>
    </recommendedName>
</protein>
<feature type="transmembrane region" description="Helical" evidence="6">
    <location>
        <begin position="483"/>
        <end position="504"/>
    </location>
</feature>
<feature type="transmembrane region" description="Helical" evidence="6">
    <location>
        <begin position="357"/>
        <end position="379"/>
    </location>
</feature>
<proteinExistence type="predicted"/>
<dbReference type="SUPFAM" id="SSF52091">
    <property type="entry name" value="SpoIIaa-like"/>
    <property type="match status" value="1"/>
</dbReference>
<evidence type="ECO:0000259" key="7">
    <source>
        <dbReference type="PROSITE" id="PS50801"/>
    </source>
</evidence>
<feature type="transmembrane region" description="Helical" evidence="6">
    <location>
        <begin position="327"/>
        <end position="345"/>
    </location>
</feature>
<dbReference type="InterPro" id="IPR001902">
    <property type="entry name" value="SLC26A/SulP_fam"/>
</dbReference>
<keyword evidence="2 6" id="KW-0812">Transmembrane</keyword>
<feature type="transmembrane region" description="Helical" evidence="6">
    <location>
        <begin position="510"/>
        <end position="530"/>
    </location>
</feature>
<dbReference type="InterPro" id="IPR036513">
    <property type="entry name" value="STAS_dom_sf"/>
</dbReference>
<comment type="subcellular location">
    <subcellularLocation>
        <location evidence="1">Membrane</location>
        <topology evidence="1">Multi-pass membrane protein</topology>
    </subcellularLocation>
</comment>
<dbReference type="EMBL" id="CAXLJM020000072">
    <property type="protein sequence ID" value="CAL8126472.1"/>
    <property type="molecule type" value="Genomic_DNA"/>
</dbReference>
<dbReference type="InterPro" id="IPR011547">
    <property type="entry name" value="SLC26A/SulP_dom"/>
</dbReference>
<feature type="transmembrane region" description="Helical" evidence="6">
    <location>
        <begin position="542"/>
        <end position="572"/>
    </location>
</feature>
<feature type="compositionally biased region" description="Acidic residues" evidence="5">
    <location>
        <begin position="18"/>
        <end position="27"/>
    </location>
</feature>
<sequence>MDPYTKTNGRTLPHSAADDDEEDDGDEHEQIRLVETPDPVSFAAMDIGKNIQTVGDLYAVKFSNSNGNGHFPNGHGFTSVQCQNELYSHYAYSKENTAGSFKSDLSQAISNKCECSPLNWIFTLIPILSWLPKYNWKSDLAYDMAAGFTVGVMHIPQGMAYAMLSNVEPIVGLYMAFYPVIMYSILGTSRHVSMGTFAVVCLMSGKVASERATFYSVPLGDVTMNDTSNLTFFNGTTSNHRSYTTNEIVTVVSVCVGLWQILIGIFQLGSLSVLLSAELISGFTTGSAVHVFTSQLKNLFGIEMARRNGIFKIPLTYWDTVLGIKEANITAVILSCVTISLLMLYNELLKPSLNKRIPFPIPIELITIVVGTLVSRYWITSDKYGISIVSHIPTGLPDATLPPMEIIPDVLVDSLVIAIVAYAVSISMAKIFASKHQYEVRPNQELLANGSSNIFGSFFGCAPISASLSRSLIQEQIGGKTQLAGLFSCSIILLVLLWLGPFFVTLPHCILSSLIIVALKGMFMQIVDLPKAWKESRINGTIWLATFLTTVFLDIEYGLVIGVLITVSSLLWKSNAFTVTEMGQHVHSLVFVEKMCSSDMIVDVPDLKILKLTGNLNFATAETFTSELNNILDNNLKYIQNKCSVQPTCGKKTIRTKHTFSASTIVLDFSSVSSIDPAALKAVRELHDKQQKQGVEILYTGCPSSVFQVMRHCKFLKHVHIQYFFPSIDYAVLHVKRKGKSNEDQELMEIFPDSNFNENNIRK</sequence>
<gene>
    <name evidence="8" type="ORF">ODALV1_LOCUS21413</name>
</gene>
<dbReference type="InterPro" id="IPR002645">
    <property type="entry name" value="STAS_dom"/>
</dbReference>
<feature type="transmembrane region" description="Helical" evidence="6">
    <location>
        <begin position="170"/>
        <end position="186"/>
    </location>
</feature>
<feature type="domain" description="STAS" evidence="7">
    <location>
        <begin position="597"/>
        <end position="735"/>
    </location>
</feature>
<dbReference type="Gene3D" id="3.30.750.24">
    <property type="entry name" value="STAS domain"/>
    <property type="match status" value="1"/>
</dbReference>
<organism evidence="8 9">
    <name type="scientific">Orchesella dallaii</name>
    <dbReference type="NCBI Taxonomy" id="48710"/>
    <lineage>
        <taxon>Eukaryota</taxon>
        <taxon>Metazoa</taxon>
        <taxon>Ecdysozoa</taxon>
        <taxon>Arthropoda</taxon>
        <taxon>Hexapoda</taxon>
        <taxon>Collembola</taxon>
        <taxon>Entomobryomorpha</taxon>
        <taxon>Entomobryoidea</taxon>
        <taxon>Orchesellidae</taxon>
        <taxon>Orchesellinae</taxon>
        <taxon>Orchesella</taxon>
    </lineage>
</organism>
<evidence type="ECO:0000256" key="5">
    <source>
        <dbReference type="SAM" id="MobiDB-lite"/>
    </source>
</evidence>
<dbReference type="PANTHER" id="PTHR11814">
    <property type="entry name" value="SULFATE TRANSPORTER"/>
    <property type="match status" value="1"/>
</dbReference>
<comment type="caution">
    <text evidence="8">The sequence shown here is derived from an EMBL/GenBank/DDBJ whole genome shotgun (WGS) entry which is preliminary data.</text>
</comment>
<evidence type="ECO:0000256" key="3">
    <source>
        <dbReference type="ARBA" id="ARBA00022989"/>
    </source>
</evidence>
<dbReference type="Pfam" id="PF00916">
    <property type="entry name" value="Sulfate_transp"/>
    <property type="match status" value="1"/>
</dbReference>
<keyword evidence="9" id="KW-1185">Reference proteome</keyword>
<reference evidence="8 9" key="1">
    <citation type="submission" date="2024-08" db="EMBL/GenBank/DDBJ databases">
        <authorList>
            <person name="Cucini C."/>
            <person name="Frati F."/>
        </authorList>
    </citation>
    <scope>NUCLEOTIDE SEQUENCE [LARGE SCALE GENOMIC DNA]</scope>
</reference>
<dbReference type="Proteomes" id="UP001642540">
    <property type="component" value="Unassembled WGS sequence"/>
</dbReference>
<evidence type="ECO:0000313" key="9">
    <source>
        <dbReference type="Proteomes" id="UP001642540"/>
    </source>
</evidence>
<feature type="region of interest" description="Disordered" evidence="5">
    <location>
        <begin position="1"/>
        <end position="28"/>
    </location>
</feature>